<keyword evidence="1" id="KW-0732">Signal</keyword>
<evidence type="ECO:0000259" key="2">
    <source>
        <dbReference type="PROSITE" id="PS51782"/>
    </source>
</evidence>
<feature type="chain" id="PRO_5031109264" evidence="1">
    <location>
        <begin position="24"/>
        <end position="149"/>
    </location>
</feature>
<evidence type="ECO:0000313" key="3">
    <source>
        <dbReference type="EMBL" id="QQO10048.1"/>
    </source>
</evidence>
<dbReference type="CDD" id="cd00118">
    <property type="entry name" value="LysM"/>
    <property type="match status" value="1"/>
</dbReference>
<dbReference type="Gene3D" id="3.10.350.10">
    <property type="entry name" value="LysM domain"/>
    <property type="match status" value="1"/>
</dbReference>
<reference evidence="3" key="1">
    <citation type="submission" date="2021-01" db="EMBL/GenBank/DDBJ databases">
        <title>Description of Breznakiella homolactica.</title>
        <authorList>
            <person name="Song Y."/>
            <person name="Brune A."/>
        </authorList>
    </citation>
    <scope>NUCLEOTIDE SEQUENCE</scope>
    <source>
        <strain evidence="3">RmG30</strain>
    </source>
</reference>
<name>A0A7T7XPL1_9SPIR</name>
<protein>
    <submittedName>
        <fullName evidence="3">LysM peptidoglycan-binding domain-containing protein</fullName>
    </submittedName>
</protein>
<keyword evidence="4" id="KW-1185">Reference proteome</keyword>
<dbReference type="AlphaFoldDB" id="A0A7T7XPL1"/>
<accession>A0A7T7XPL1</accession>
<dbReference type="PROSITE" id="PS51257">
    <property type="entry name" value="PROKAR_LIPOPROTEIN"/>
    <property type="match status" value="1"/>
</dbReference>
<organism evidence="3 4">
    <name type="scientific">Breznakiella homolactica</name>
    <dbReference type="NCBI Taxonomy" id="2798577"/>
    <lineage>
        <taxon>Bacteria</taxon>
        <taxon>Pseudomonadati</taxon>
        <taxon>Spirochaetota</taxon>
        <taxon>Spirochaetia</taxon>
        <taxon>Spirochaetales</taxon>
        <taxon>Breznakiellaceae</taxon>
        <taxon>Breznakiella</taxon>
    </lineage>
</organism>
<dbReference type="SMART" id="SM00257">
    <property type="entry name" value="LysM"/>
    <property type="match status" value="1"/>
</dbReference>
<evidence type="ECO:0000256" key="1">
    <source>
        <dbReference type="SAM" id="SignalP"/>
    </source>
</evidence>
<dbReference type="PROSITE" id="PS51782">
    <property type="entry name" value="LYSM"/>
    <property type="match status" value="1"/>
</dbReference>
<feature type="domain" description="LysM" evidence="2">
    <location>
        <begin position="52"/>
        <end position="103"/>
    </location>
</feature>
<gene>
    <name evidence="3" type="ORF">JFL75_03790</name>
</gene>
<dbReference type="KEGG" id="bhc:JFL75_03790"/>
<proteinExistence type="predicted"/>
<evidence type="ECO:0000313" key="4">
    <source>
        <dbReference type="Proteomes" id="UP000595917"/>
    </source>
</evidence>
<dbReference type="RefSeq" id="WP_215627352.1">
    <property type="nucleotide sequence ID" value="NZ_CP067089.2"/>
</dbReference>
<dbReference type="InterPro" id="IPR036779">
    <property type="entry name" value="LysM_dom_sf"/>
</dbReference>
<dbReference type="Proteomes" id="UP000595917">
    <property type="component" value="Chromosome"/>
</dbReference>
<dbReference type="Pfam" id="PF01476">
    <property type="entry name" value="LysM"/>
    <property type="match status" value="1"/>
</dbReference>
<sequence>MKRIVPAVTLVFAVLLAVSCATSGEFSQDDANAAFKKVYNRYRSSLILDGAKSYEVVKGDTLSAITVKYYGSDKGYYFPLIMLASSDVVLDPDLIEPGMKLSIPDLQKNLDDPEARGKMKVFFSDIAGVYNKKGNTAMEQKLLEIADSL</sequence>
<dbReference type="EMBL" id="CP067089">
    <property type="protein sequence ID" value="QQO10048.1"/>
    <property type="molecule type" value="Genomic_DNA"/>
</dbReference>
<dbReference type="InterPro" id="IPR018392">
    <property type="entry name" value="LysM"/>
</dbReference>
<feature type="signal peptide" evidence="1">
    <location>
        <begin position="1"/>
        <end position="23"/>
    </location>
</feature>